<gene>
    <name evidence="2" type="ORF">C8N25_107113</name>
</gene>
<evidence type="ECO:0000256" key="1">
    <source>
        <dbReference type="SAM" id="Phobius"/>
    </source>
</evidence>
<dbReference type="EMBL" id="QUNF01000007">
    <property type="protein sequence ID" value="REG90374.1"/>
    <property type="molecule type" value="Genomic_DNA"/>
</dbReference>
<proteinExistence type="predicted"/>
<dbReference type="AlphaFoldDB" id="A0A3E0DWC9"/>
<reference evidence="2 3" key="1">
    <citation type="submission" date="2018-08" db="EMBL/GenBank/DDBJ databases">
        <title>Genomic Encyclopedia of Archaeal and Bacterial Type Strains, Phase II (KMG-II): from individual species to whole genera.</title>
        <authorList>
            <person name="Goeker M."/>
        </authorList>
    </citation>
    <scope>NUCLEOTIDE SEQUENCE [LARGE SCALE GENOMIC DNA]</scope>
    <source>
        <strain evidence="2 3">DSM 15986</strain>
    </source>
</reference>
<organism evidence="2 3">
    <name type="scientific">Algoriphagus antarcticus</name>
    <dbReference type="NCBI Taxonomy" id="238540"/>
    <lineage>
        <taxon>Bacteria</taxon>
        <taxon>Pseudomonadati</taxon>
        <taxon>Bacteroidota</taxon>
        <taxon>Cytophagia</taxon>
        <taxon>Cytophagales</taxon>
        <taxon>Cyclobacteriaceae</taxon>
        <taxon>Algoriphagus</taxon>
    </lineage>
</organism>
<dbReference type="Proteomes" id="UP000256405">
    <property type="component" value="Unassembled WGS sequence"/>
</dbReference>
<protein>
    <submittedName>
        <fullName evidence="2">Uncharacterized protein</fullName>
    </submittedName>
</protein>
<sequence length="121" mass="14295">MQKLPKIQDFKAPDDYFDHLPEDIMDKIKPQRSIYWMKYAAAAAILVVSLGIWQYNASDTQFETLSMDEEVDLYIESQYWTAEDVLSMVDNPEEILDQIIAEEMMYEVDVVNENDQNWYPL</sequence>
<accession>A0A3E0DWC9</accession>
<keyword evidence="1" id="KW-0812">Transmembrane</keyword>
<keyword evidence="3" id="KW-1185">Reference proteome</keyword>
<evidence type="ECO:0000313" key="2">
    <source>
        <dbReference type="EMBL" id="REG90374.1"/>
    </source>
</evidence>
<comment type="caution">
    <text evidence="2">The sequence shown here is derived from an EMBL/GenBank/DDBJ whole genome shotgun (WGS) entry which is preliminary data.</text>
</comment>
<feature type="transmembrane region" description="Helical" evidence="1">
    <location>
        <begin position="35"/>
        <end position="55"/>
    </location>
</feature>
<dbReference type="RefSeq" id="WP_086539880.1">
    <property type="nucleotide sequence ID" value="NZ_MSSW01000004.1"/>
</dbReference>
<evidence type="ECO:0000313" key="3">
    <source>
        <dbReference type="Proteomes" id="UP000256405"/>
    </source>
</evidence>
<dbReference type="OrthoDB" id="893763at2"/>
<keyword evidence="1" id="KW-0472">Membrane</keyword>
<name>A0A3E0DWC9_9BACT</name>
<keyword evidence="1" id="KW-1133">Transmembrane helix</keyword>